<organism evidence="1">
    <name type="scientific">Acidithiobacillus ferrivorans</name>
    <dbReference type="NCBI Taxonomy" id="160808"/>
    <lineage>
        <taxon>Bacteria</taxon>
        <taxon>Pseudomonadati</taxon>
        <taxon>Pseudomonadota</taxon>
        <taxon>Acidithiobacillia</taxon>
        <taxon>Acidithiobacillales</taxon>
        <taxon>Acidithiobacillaceae</taxon>
        <taxon>Acidithiobacillus</taxon>
    </lineage>
</organism>
<reference evidence="1" key="1">
    <citation type="submission" date="2014-03" db="EMBL/GenBank/DDBJ databases">
        <authorList>
            <person name="Genoscope - CEA"/>
        </authorList>
    </citation>
    <scope>NUCLEOTIDE SEQUENCE [LARGE SCALE GENOMIC DNA]</scope>
    <source>
        <strain evidence="1">CF27</strain>
    </source>
</reference>
<dbReference type="AlphaFoldDB" id="A0A060UQ82"/>
<dbReference type="Proteomes" id="UP000193925">
    <property type="component" value="Chromosome AFERRI"/>
</dbReference>
<gene>
    <name evidence="2" type="ORF">AFERRI_10645</name>
    <name evidence="1" type="ORF">AFERRI_400361</name>
</gene>
<reference evidence="2 3" key="3">
    <citation type="submission" date="2017-03" db="EMBL/GenBank/DDBJ databases">
        <authorList>
            <person name="Regsiter A."/>
            <person name="William W."/>
        </authorList>
    </citation>
    <scope>NUCLEOTIDE SEQUENCE [LARGE SCALE GENOMIC DNA]</scope>
    <source>
        <strain evidence="2">PRJEB5721</strain>
    </source>
</reference>
<dbReference type="RefSeq" id="WP_035193129.1">
    <property type="nucleotide sequence ID" value="NZ_CCCS020000035.1"/>
</dbReference>
<dbReference type="EMBL" id="CCCS020000035">
    <property type="protein sequence ID" value="CDQ10580.1"/>
    <property type="molecule type" value="Genomic_DNA"/>
</dbReference>
<evidence type="ECO:0000313" key="2">
    <source>
        <dbReference type="EMBL" id="SMH64611.1"/>
    </source>
</evidence>
<reference evidence="1" key="2">
    <citation type="submission" date="2014-07" db="EMBL/GenBank/DDBJ databases">
        <title>Initial genome analysis of the psychrotolerant acidophile Acidithiobacillus ferrivorans CF27: insights into iron and sulfur oxidation pathways and into biofilm formation.</title>
        <authorList>
            <person name="Talla E."/>
            <person name="Hedrich S."/>
            <person name="Mangenot S."/>
            <person name="Ji B."/>
            <person name="Johnson D.B."/>
            <person name="Barbe V."/>
            <person name="Bonnefoy V."/>
        </authorList>
    </citation>
    <scope>NUCLEOTIDE SEQUENCE [LARGE SCALE GENOMIC DNA]</scope>
    <source>
        <strain evidence="1">CF27</strain>
    </source>
</reference>
<protein>
    <submittedName>
        <fullName evidence="1">Uncharacterized protein</fullName>
    </submittedName>
</protein>
<dbReference type="EMBL" id="LT841305">
    <property type="protein sequence ID" value="SMH64611.1"/>
    <property type="molecule type" value="Genomic_DNA"/>
</dbReference>
<name>A0A060UQ82_9PROT</name>
<evidence type="ECO:0000313" key="1">
    <source>
        <dbReference type="EMBL" id="CDQ10580.1"/>
    </source>
</evidence>
<evidence type="ECO:0000313" key="3">
    <source>
        <dbReference type="Proteomes" id="UP000193925"/>
    </source>
</evidence>
<accession>A0A060UQ82</accession>
<proteinExistence type="predicted"/>
<keyword evidence="3" id="KW-1185">Reference proteome</keyword>
<sequence length="111" mass="12895">MNTHHKYKTINHIHFVFNYDLPDNKSEYPDAELMLVECDDGRWFVEQSTGEKYNQFPGITHFSEDVETQPIFYPDMATAAQVAFAVTKQVFPTTPDRYLHEFLAEFDGGLV</sequence>